<evidence type="ECO:0000256" key="15">
    <source>
        <dbReference type="ARBA" id="ARBA00023117"/>
    </source>
</evidence>
<dbReference type="GO" id="GO:0005743">
    <property type="term" value="C:mitochondrial inner membrane"/>
    <property type="evidence" value="ECO:0007669"/>
    <property type="project" value="UniProtKB-SubCell"/>
</dbReference>
<feature type="compositionally biased region" description="Acidic residues" evidence="26">
    <location>
        <begin position="133"/>
        <end position="143"/>
    </location>
</feature>
<feature type="compositionally biased region" description="Basic and acidic residues" evidence="26">
    <location>
        <begin position="878"/>
        <end position="895"/>
    </location>
</feature>
<evidence type="ECO:0000256" key="21">
    <source>
        <dbReference type="ARBA" id="ARBA00023242"/>
    </source>
</evidence>
<feature type="region of interest" description="Disordered" evidence="26">
    <location>
        <begin position="1796"/>
        <end position="1831"/>
    </location>
</feature>
<dbReference type="SUPFAM" id="SSF144232">
    <property type="entry name" value="HIT/MYND zinc finger-like"/>
    <property type="match status" value="1"/>
</dbReference>
<dbReference type="PANTHER" id="PTHR46453:SF5">
    <property type="entry name" value="PROTEIN KINASE C-BINDING PROTEIN 1 ISOFORM X1"/>
    <property type="match status" value="1"/>
</dbReference>
<keyword evidence="25" id="KW-0175">Coiled coil</keyword>
<evidence type="ECO:0000256" key="8">
    <source>
        <dbReference type="ARBA" id="ARBA00022771"/>
    </source>
</evidence>
<feature type="compositionally biased region" description="Polar residues" evidence="26">
    <location>
        <begin position="703"/>
        <end position="712"/>
    </location>
</feature>
<feature type="region of interest" description="Disordered" evidence="26">
    <location>
        <begin position="1663"/>
        <end position="1696"/>
    </location>
</feature>
<dbReference type="Pfam" id="PF02953">
    <property type="entry name" value="zf-Tim10_DDP"/>
    <property type="match status" value="1"/>
</dbReference>
<dbReference type="Gene3D" id="2.30.30.140">
    <property type="match status" value="1"/>
</dbReference>
<feature type="compositionally biased region" description="Acidic residues" evidence="26">
    <location>
        <begin position="746"/>
        <end position="763"/>
    </location>
</feature>
<keyword evidence="6" id="KW-0158">Chromosome</keyword>
<dbReference type="Gene3D" id="3.30.40.10">
    <property type="entry name" value="Zinc/RING finger domain, C3HC4 (zinc finger)"/>
    <property type="match status" value="1"/>
</dbReference>
<evidence type="ECO:0000259" key="28">
    <source>
        <dbReference type="PROSITE" id="PS50016"/>
    </source>
</evidence>
<comment type="caution">
    <text evidence="31">The sequence shown here is derived from an EMBL/GenBank/DDBJ whole genome shotgun (WGS) entry which is preliminary data.</text>
</comment>
<keyword evidence="14" id="KW-0805">Transcription regulation</keyword>
<dbReference type="Pfam" id="PF23460">
    <property type="entry name" value="ZMYND8_CC"/>
    <property type="match status" value="1"/>
</dbReference>
<keyword evidence="12" id="KW-0653">Protein transport</keyword>
<feature type="compositionally biased region" description="Basic and acidic residues" evidence="26">
    <location>
        <begin position="1055"/>
        <end position="1066"/>
    </location>
</feature>
<feature type="compositionally biased region" description="Polar residues" evidence="26">
    <location>
        <begin position="1281"/>
        <end position="1295"/>
    </location>
</feature>
<feature type="compositionally biased region" description="Basic and acidic residues" evidence="26">
    <location>
        <begin position="1076"/>
        <end position="1091"/>
    </location>
</feature>
<dbReference type="InterPro" id="IPR001965">
    <property type="entry name" value="Znf_PHD"/>
</dbReference>
<feature type="compositionally biased region" description="Polar residues" evidence="26">
    <location>
        <begin position="958"/>
        <end position="967"/>
    </location>
</feature>
<keyword evidence="17" id="KW-0472">Membrane</keyword>
<reference evidence="31" key="1">
    <citation type="submission" date="2023-10" db="EMBL/GenBank/DDBJ databases">
        <title>Genome assemblies of two species of porcelain crab, Petrolisthes cinctipes and Petrolisthes manimaculis (Anomura: Porcellanidae).</title>
        <authorList>
            <person name="Angst P."/>
        </authorList>
    </citation>
    <scope>NUCLEOTIDE SEQUENCE</scope>
    <source>
        <strain evidence="31">PB745_01</strain>
        <tissue evidence="31">Gill</tissue>
    </source>
</reference>
<feature type="compositionally biased region" description="Polar residues" evidence="26">
    <location>
        <begin position="1339"/>
        <end position="1348"/>
    </location>
</feature>
<keyword evidence="19" id="KW-0804">Transcription</keyword>
<evidence type="ECO:0000256" key="3">
    <source>
        <dbReference type="ARBA" id="ARBA00004286"/>
    </source>
</evidence>
<dbReference type="GO" id="GO:0005694">
    <property type="term" value="C:chromosome"/>
    <property type="evidence" value="ECO:0007669"/>
    <property type="project" value="UniProtKB-SubCell"/>
</dbReference>
<feature type="compositionally biased region" description="Gly residues" evidence="26">
    <location>
        <begin position="1663"/>
        <end position="1673"/>
    </location>
</feature>
<feature type="region of interest" description="Disordered" evidence="26">
    <location>
        <begin position="569"/>
        <end position="1220"/>
    </location>
</feature>
<keyword evidence="18" id="KW-1015">Disulfide bond</keyword>
<evidence type="ECO:0000256" key="17">
    <source>
        <dbReference type="ARBA" id="ARBA00023136"/>
    </source>
</evidence>
<organism evidence="31 32">
    <name type="scientific">Petrolisthes cinctipes</name>
    <name type="common">Flat porcelain crab</name>
    <dbReference type="NCBI Taxonomy" id="88211"/>
    <lineage>
        <taxon>Eukaryota</taxon>
        <taxon>Metazoa</taxon>
        <taxon>Ecdysozoa</taxon>
        <taxon>Arthropoda</taxon>
        <taxon>Crustacea</taxon>
        <taxon>Multicrustacea</taxon>
        <taxon>Malacostraca</taxon>
        <taxon>Eumalacostraca</taxon>
        <taxon>Eucarida</taxon>
        <taxon>Decapoda</taxon>
        <taxon>Pleocyemata</taxon>
        <taxon>Anomura</taxon>
        <taxon>Galatheoidea</taxon>
        <taxon>Porcellanidae</taxon>
        <taxon>Petrolisthes</taxon>
    </lineage>
</organism>
<gene>
    <name evidence="31" type="ORF">Pcinc_036635</name>
</gene>
<keyword evidence="9" id="KW-0999">Mitochondrion inner membrane</keyword>
<feature type="compositionally biased region" description="Acidic residues" evidence="26">
    <location>
        <begin position="1998"/>
        <end position="2007"/>
    </location>
</feature>
<feature type="domain" description="MYND-type" evidence="30">
    <location>
        <begin position="1625"/>
        <end position="1659"/>
    </location>
</feature>
<evidence type="ECO:0000259" key="30">
    <source>
        <dbReference type="PROSITE" id="PS50865"/>
    </source>
</evidence>
<dbReference type="GO" id="GO:0045039">
    <property type="term" value="P:protein insertion into mitochondrial inner membrane"/>
    <property type="evidence" value="ECO:0007669"/>
    <property type="project" value="UniProtKB-ARBA"/>
</dbReference>
<dbReference type="Gene3D" id="1.10.287.810">
    <property type="entry name" value="Mitochondrial import inner membrane translocase subunit tim13 like domains"/>
    <property type="match status" value="1"/>
</dbReference>
<dbReference type="CDD" id="cd06503">
    <property type="entry name" value="ATP-synt_Fo_b"/>
    <property type="match status" value="1"/>
</dbReference>
<evidence type="ECO:0000256" key="24">
    <source>
        <dbReference type="PROSITE-ProRule" id="PRU00134"/>
    </source>
</evidence>
<dbReference type="InterPro" id="IPR036427">
    <property type="entry name" value="Bromodomain-like_sf"/>
</dbReference>
<dbReference type="SMART" id="SM00293">
    <property type="entry name" value="PWWP"/>
    <property type="match status" value="1"/>
</dbReference>
<dbReference type="InterPro" id="IPR044075">
    <property type="entry name" value="PRKCBP1_PHD"/>
</dbReference>
<feature type="domain" description="PHD-type" evidence="28">
    <location>
        <begin position="257"/>
        <end position="302"/>
    </location>
</feature>
<dbReference type="Pfam" id="PF10497">
    <property type="entry name" value="zf-4CXXC_R1"/>
    <property type="match status" value="1"/>
</dbReference>
<evidence type="ECO:0000256" key="18">
    <source>
        <dbReference type="ARBA" id="ARBA00023157"/>
    </source>
</evidence>
<feature type="compositionally biased region" description="Basic and acidic residues" evidence="26">
    <location>
        <begin position="1175"/>
        <end position="1184"/>
    </location>
</feature>
<dbReference type="Pfam" id="PF00855">
    <property type="entry name" value="PWWP"/>
    <property type="match status" value="1"/>
</dbReference>
<dbReference type="PROSITE" id="PS50014">
    <property type="entry name" value="BROMODOMAIN_2"/>
    <property type="match status" value="1"/>
</dbReference>
<keyword evidence="8 24" id="KW-0863">Zinc-finger</keyword>
<keyword evidence="5" id="KW-0813">Transport</keyword>
<dbReference type="Pfam" id="PF24324">
    <property type="entry name" value="MYND_ZMYND11_ZMYD8"/>
    <property type="match status" value="1"/>
</dbReference>
<dbReference type="PROSITE" id="PS50016">
    <property type="entry name" value="ZF_PHD_2"/>
    <property type="match status" value="1"/>
</dbReference>
<dbReference type="PROSITE" id="PS50865">
    <property type="entry name" value="ZF_MYND_2"/>
    <property type="match status" value="1"/>
</dbReference>
<feature type="compositionally biased region" description="Basic residues" evidence="26">
    <location>
        <begin position="1821"/>
        <end position="1831"/>
    </location>
</feature>
<evidence type="ECO:0000256" key="19">
    <source>
        <dbReference type="ARBA" id="ARBA00023163"/>
    </source>
</evidence>
<keyword evidence="13" id="KW-0811">Translocation</keyword>
<keyword evidence="16" id="KW-0496">Mitochondrion</keyword>
<keyword evidence="10" id="KW-0862">Zinc</keyword>
<feature type="compositionally biased region" description="Acidic residues" evidence="26">
    <location>
        <begin position="1164"/>
        <end position="1174"/>
    </location>
</feature>
<keyword evidence="21" id="KW-0539">Nucleus</keyword>
<evidence type="ECO:0000256" key="6">
    <source>
        <dbReference type="ARBA" id="ARBA00022454"/>
    </source>
</evidence>
<feature type="compositionally biased region" description="Basic and acidic residues" evidence="26">
    <location>
        <begin position="943"/>
        <end position="957"/>
    </location>
</feature>
<evidence type="ECO:0000256" key="9">
    <source>
        <dbReference type="ARBA" id="ARBA00022792"/>
    </source>
</evidence>
<feature type="compositionally biased region" description="Acidic residues" evidence="26">
    <location>
        <begin position="1185"/>
        <end position="1194"/>
    </location>
</feature>
<evidence type="ECO:0000256" key="4">
    <source>
        <dbReference type="ARBA" id="ARBA00006720"/>
    </source>
</evidence>
<feature type="region of interest" description="Disordered" evidence="26">
    <location>
        <begin position="1736"/>
        <end position="1777"/>
    </location>
</feature>
<evidence type="ECO:0000256" key="1">
    <source>
        <dbReference type="ARBA" id="ARBA00004123"/>
    </source>
</evidence>
<feature type="compositionally biased region" description="Polar residues" evidence="26">
    <location>
        <begin position="1246"/>
        <end position="1258"/>
    </location>
</feature>
<dbReference type="PROSITE" id="PS50812">
    <property type="entry name" value="PWWP"/>
    <property type="match status" value="1"/>
</dbReference>
<feature type="compositionally biased region" description="Polar residues" evidence="26">
    <location>
        <begin position="1674"/>
        <end position="1696"/>
    </location>
</feature>
<evidence type="ECO:0008006" key="33">
    <source>
        <dbReference type="Google" id="ProtNLM"/>
    </source>
</evidence>
<sequence>MAGLPALNEDQMKLVQDLEIEMMSDMYTRMTNSCHKKCIPTKYKDSDIGKGEAVCIDRCVAKYWEIHERVGKKLQKMSTQDEEALKKLAAEQDNLLTPPDLSGSCTHKCRKMSDLKPTPLDDDSTLSNQDAAISEDDENENLSDMESVTGSERDAASETGSETPSASDKSSQRLSRSASNTPTNTRSTRSQNNPKFVAKQKSFMAKVQAATSGAEVGMGRPETPGKRKRETSAPSTPPTKKRRSGRTDNNGQDFQNDNYCWECHREGVFICCEMCPRVFHLKCAGMDKEPEEDWACSECHAVMQAENTENRSRSMQLISVEQLCTLLKYALNRLQTMPGMEPFTKPVDVTEFPTYEDIVVHPVDFTSLERNIKRKFYGSTEAFSSDARWIVHNSVIFNGANSKVSSMARTLVKILKQEMSEIETCPDCYMNAHQNPRSWFTEVCRSAHPLIWARLKGFPFWPAKAVKWKDGNVDVRFFGRHDRSWVPIKECFLFSEQMPTPLKNRNKTLESCLQEVNEHIYKLREKFGMFKYAPHRVQFNPSDSDQIKIMLPNYKRPVPFRVRPHSRALSRLSAHSDDETSSIASTDSGAGHRRRRRESGTSSATQGTETETEMPARDSDIADTDRTQMESVTNADCPGTLEKRVKEGSSDDEDDEDIKMRMELKINDEDLDEEEIEDCGKYPGQVNSDEEEEEEEQLEDPDNLSSLMNGKSSELRRMEENDDTSDNGKINAEDETTMEHKVEEKEKEEEEELESQGQNEEDTDKGGGGGDEIVEEKEREDQGKEGNVSPSSPAMEGEEEGSATPEEEGVEEEEEEEEEVEEKEEEEEEVEEKEEVEKKREEQKQVEEKEEEKKNCVEMSTEDDDDLGTLALSTEEEEQHREESEPIRAMKRLLDMTEEEEEEERKSRNGPSKDPNSQSESNILADKDNALSLEQHPPSTNKSKSDSVQFKDVENNKSDTGSDNISESLAGDTKDSITDDNGSVGGGGGGGEDKEQNETRLVDTNISNEDDEDKMNEDEGSDSEKMPEIGFKTQDTDNEGESGSENETINSILDLQRRSELIDMRNIKNNQTELESNERKSITNSIDDKESSNLGELGKQCKIEAESENEDDSQETEKEMDLNKMLAAEETENIRSSRSQRENEIGEDGGEHRNKDDKERKEDGEDEKESEAMDVEIKKENIDEKDQEEEEEIDVLGRKHIRDEEDSNSLDNQREDTNRNSLFDAVQLMKTMGTIAITRLDGKSLSEGSGNDSITLSRANKDQQRTDEDEDRRRDIEDSNKTGTSSQRHSPTAKLTENKDMEQHISSLGCSVSVTKAVEKDKDKEKIKEKEKVKMPSGVDTTRLSPSISIIPMTGGSDRHKMKTTIAPSTPGGSPAHHTGDHSASSHDIVSSVAPASGTRVSSSSSSSPHTMCGTIPPPPPLSHPQGPPASVGSRGVFGPPPACSQVVGMGVGRGPIMATPGMRMMSGSGPGMMVPPRVTAGPPPRHLPPEAGPLSAQLHKHSQKLAEVMRATLEDVLGGLVMTGTPEARVAALQLELERTNWRHQQELAEVRHNADVMLVEMRANLEAEKQRAIEEVKRQTEQQMIEARRQMERQMVERLSEVRRQMEAEKQRAVEETKRKQWCANCGKEALFFCCWNTSYCDYPCQQSHWPQHMSVCGQNSDGGGGEGGGTDSVNGEASAHSSRVSTPVQNLVTGQFVEDDGTLALAEEHRRRKLREDDAESLTSSILAQCLIKGNRDRPKKKSKSSSKNSGSAKEKEKDISAAPVSSPRHPNKSPKAWMDWFLEQSGAEGIKENLQVTPKCSKAKARKSNDKQPDGTRKKRKSTPCVRRKLEHILKPEEVTEEMLEKVATKPKEKTHDQENGTSCHQCRQKTADTKTICRSGRCVGLRGFFCGPCLRTRYGEDARKALLDPDWCCPVCRGVCNCSLCRKAFGQQAVGQIVQRLGKMGYSSVQQYLDAKGMKEEKKETEKETKDDKKEENDNQEVDESLDVKMDFQEEEEMVVDT</sequence>
<dbReference type="InterPro" id="IPR002893">
    <property type="entry name" value="Znf_MYND"/>
</dbReference>
<dbReference type="SUPFAM" id="SSF47370">
    <property type="entry name" value="Bromodomain"/>
    <property type="match status" value="1"/>
</dbReference>
<dbReference type="InterPro" id="IPR001487">
    <property type="entry name" value="Bromodomain"/>
</dbReference>
<feature type="compositionally biased region" description="Pro residues" evidence="26">
    <location>
        <begin position="1416"/>
        <end position="1428"/>
    </location>
</feature>
<comment type="function">
    <text evidence="22">Mitochondrial intermembrane chaperone that participates in the import and insertion of multi-pass transmembrane proteins into the mitochondrial inner membrane. May also be required for the transfer of beta-barrel precursors from the TOM complex to the sorting and assembly machinery (SAM complex) of the outer membrane. Acts as a chaperone-like protein that protects the hydrophobic precursors from aggregation and guide them through the mitochondrial intermembrane space.</text>
</comment>
<feature type="compositionally biased region" description="Basic and acidic residues" evidence="26">
    <location>
        <begin position="991"/>
        <end position="1001"/>
    </location>
</feature>
<dbReference type="PANTHER" id="PTHR46453">
    <property type="entry name" value="PROTEIN KINASE C-BINDING PROTEIN 1"/>
    <property type="match status" value="1"/>
</dbReference>
<evidence type="ECO:0000256" key="16">
    <source>
        <dbReference type="ARBA" id="ARBA00023128"/>
    </source>
</evidence>
<comment type="subcellular location">
    <subcellularLocation>
        <location evidence="3">Chromosome</location>
    </subcellularLocation>
    <subcellularLocation>
        <location evidence="2">Mitochondrion inner membrane</location>
        <topology evidence="2">Peripheral membrane protein</topology>
        <orientation evidence="2">Intermembrane side</orientation>
    </subcellularLocation>
    <subcellularLocation>
        <location evidence="1">Nucleus</location>
    </subcellularLocation>
</comment>
<dbReference type="EMBL" id="JAWQEG010005696">
    <property type="protein sequence ID" value="KAK3857090.1"/>
    <property type="molecule type" value="Genomic_DNA"/>
</dbReference>
<dbReference type="Pfam" id="PF00439">
    <property type="entry name" value="Bromodomain"/>
    <property type="match status" value="1"/>
</dbReference>
<dbReference type="InterPro" id="IPR018866">
    <property type="entry name" value="Znf-4CXXC_R1"/>
</dbReference>
<keyword evidence="20" id="KW-0143">Chaperone</keyword>
<feature type="compositionally biased region" description="Basic and acidic residues" evidence="26">
    <location>
        <begin position="1132"/>
        <end position="1163"/>
    </location>
</feature>
<protein>
    <recommendedName>
        <fullName evidence="33">Protein kinase C-binding protein 1-like</fullName>
    </recommendedName>
</protein>
<evidence type="ECO:0000256" key="14">
    <source>
        <dbReference type="ARBA" id="ARBA00023015"/>
    </source>
</evidence>
<dbReference type="PROSITE" id="PS01359">
    <property type="entry name" value="ZF_PHD_1"/>
    <property type="match status" value="1"/>
</dbReference>
<feature type="compositionally biased region" description="Low complexity" evidence="26">
    <location>
        <begin position="175"/>
        <end position="193"/>
    </location>
</feature>
<keyword evidence="15 23" id="KW-0103">Bromodomain</keyword>
<dbReference type="GO" id="GO:0008270">
    <property type="term" value="F:zinc ion binding"/>
    <property type="evidence" value="ECO:0007669"/>
    <property type="project" value="UniProtKB-KW"/>
</dbReference>
<dbReference type="InterPro" id="IPR011011">
    <property type="entry name" value="Znf_FYVE_PHD"/>
</dbReference>
<dbReference type="PROSITE" id="PS01360">
    <property type="entry name" value="ZF_MYND_1"/>
    <property type="match status" value="1"/>
</dbReference>
<dbReference type="GO" id="GO:0015031">
    <property type="term" value="P:protein transport"/>
    <property type="evidence" value="ECO:0007669"/>
    <property type="project" value="UniProtKB-KW"/>
</dbReference>
<dbReference type="CDD" id="cd15538">
    <property type="entry name" value="PHD_PRKCBP1"/>
    <property type="match status" value="1"/>
</dbReference>
<feature type="compositionally biased region" description="Basic and acidic residues" evidence="26">
    <location>
        <begin position="614"/>
        <end position="628"/>
    </location>
</feature>
<feature type="compositionally biased region" description="Basic and acidic residues" evidence="26">
    <location>
        <begin position="1259"/>
        <end position="1280"/>
    </location>
</feature>
<evidence type="ECO:0000256" key="23">
    <source>
        <dbReference type="PROSITE-ProRule" id="PRU00035"/>
    </source>
</evidence>
<dbReference type="SUPFAM" id="SSF57903">
    <property type="entry name" value="FYVE/PHD zinc finger"/>
    <property type="match status" value="1"/>
</dbReference>
<dbReference type="SMART" id="SM00297">
    <property type="entry name" value="BROMO"/>
    <property type="match status" value="1"/>
</dbReference>
<dbReference type="Proteomes" id="UP001286313">
    <property type="component" value="Unassembled WGS sequence"/>
</dbReference>
<feature type="region of interest" description="Disordered" evidence="26">
    <location>
        <begin position="132"/>
        <end position="251"/>
    </location>
</feature>
<dbReference type="InterPro" id="IPR019787">
    <property type="entry name" value="Znf_PHD-finger"/>
</dbReference>
<dbReference type="FunFam" id="1.10.287.810:FF:000002">
    <property type="entry name" value="Mitochondrial import inner membrane translocase subunit tim10"/>
    <property type="match status" value="1"/>
</dbReference>
<evidence type="ECO:0000259" key="27">
    <source>
        <dbReference type="PROSITE" id="PS50014"/>
    </source>
</evidence>
<feature type="domain" description="PWWP" evidence="29">
    <location>
        <begin position="447"/>
        <end position="497"/>
    </location>
</feature>
<dbReference type="PRINTS" id="PR00503">
    <property type="entry name" value="BROMODOMAIN"/>
</dbReference>
<evidence type="ECO:0000256" key="2">
    <source>
        <dbReference type="ARBA" id="ARBA00004137"/>
    </source>
</evidence>
<feature type="compositionally biased region" description="Acidic residues" evidence="26">
    <location>
        <begin position="688"/>
        <end position="702"/>
    </location>
</feature>
<dbReference type="InterPro" id="IPR004217">
    <property type="entry name" value="Tim10-like"/>
</dbReference>
<dbReference type="FunFam" id="6.10.140.2220:FF:000002">
    <property type="entry name" value="Protein kinase C-binding protein 1 isoform C"/>
    <property type="match status" value="1"/>
</dbReference>
<evidence type="ECO:0000256" key="7">
    <source>
        <dbReference type="ARBA" id="ARBA00022723"/>
    </source>
</evidence>
<feature type="region of interest" description="Disordered" evidence="26">
    <location>
        <begin position="1242"/>
        <end position="1438"/>
    </location>
</feature>
<dbReference type="Gene3D" id="6.10.140.2220">
    <property type="match status" value="1"/>
</dbReference>
<feature type="domain" description="Bromo" evidence="27">
    <location>
        <begin position="335"/>
        <end position="405"/>
    </location>
</feature>
<evidence type="ECO:0000256" key="12">
    <source>
        <dbReference type="ARBA" id="ARBA00022927"/>
    </source>
</evidence>
<feature type="compositionally biased region" description="Polar residues" evidence="26">
    <location>
        <begin position="600"/>
        <end position="609"/>
    </location>
</feature>
<feature type="compositionally biased region" description="Basic and acidic residues" evidence="26">
    <location>
        <begin position="835"/>
        <end position="856"/>
    </location>
</feature>
<dbReference type="InterPro" id="IPR013083">
    <property type="entry name" value="Znf_RING/FYVE/PHD"/>
</dbReference>
<feature type="compositionally biased region" description="Polar residues" evidence="26">
    <location>
        <begin position="158"/>
        <end position="174"/>
    </location>
</feature>
<dbReference type="GO" id="GO:0005634">
    <property type="term" value="C:nucleus"/>
    <property type="evidence" value="ECO:0007669"/>
    <property type="project" value="UniProtKB-SubCell"/>
</dbReference>
<evidence type="ECO:0000256" key="22">
    <source>
        <dbReference type="ARBA" id="ARBA00025311"/>
    </source>
</evidence>
<evidence type="ECO:0000256" key="11">
    <source>
        <dbReference type="ARBA" id="ARBA00022853"/>
    </source>
</evidence>
<feature type="compositionally biased region" description="Acidic residues" evidence="26">
    <location>
        <begin position="796"/>
        <end position="834"/>
    </location>
</feature>
<dbReference type="SUPFAM" id="SSF63748">
    <property type="entry name" value="Tudor/PWWP/MBT"/>
    <property type="match status" value="1"/>
</dbReference>
<feature type="coiled-coil region" evidence="25">
    <location>
        <begin position="1564"/>
        <end position="1621"/>
    </location>
</feature>
<dbReference type="SUPFAM" id="SSF144122">
    <property type="entry name" value="Tim10-like"/>
    <property type="match status" value="1"/>
</dbReference>
<dbReference type="InterPro" id="IPR056987">
    <property type="entry name" value="ZMYND8_CC"/>
</dbReference>
<feature type="compositionally biased region" description="Acidic residues" evidence="26">
    <location>
        <begin position="1008"/>
        <end position="1021"/>
    </location>
</feature>
<feature type="compositionally biased region" description="Polar residues" evidence="26">
    <location>
        <begin position="1304"/>
        <end position="1314"/>
    </location>
</feature>
<evidence type="ECO:0000256" key="25">
    <source>
        <dbReference type="SAM" id="Coils"/>
    </source>
</evidence>
<keyword evidence="32" id="KW-1185">Reference proteome</keyword>
<feature type="compositionally biased region" description="Basic and acidic residues" evidence="26">
    <location>
        <begin position="1317"/>
        <end position="1334"/>
    </location>
</feature>
<feature type="compositionally biased region" description="Basic and acidic residues" evidence="26">
    <location>
        <begin position="658"/>
        <end position="668"/>
    </location>
</feature>
<dbReference type="CDD" id="cd20160">
    <property type="entry name" value="PWWP_PRKCBP1"/>
    <property type="match status" value="1"/>
</dbReference>
<evidence type="ECO:0000313" key="31">
    <source>
        <dbReference type="EMBL" id="KAK3857090.1"/>
    </source>
</evidence>
<evidence type="ECO:0000313" key="32">
    <source>
        <dbReference type="Proteomes" id="UP001286313"/>
    </source>
</evidence>
<evidence type="ECO:0000256" key="13">
    <source>
        <dbReference type="ARBA" id="ARBA00023010"/>
    </source>
</evidence>
<feature type="compositionally biased region" description="Basic and acidic residues" evidence="26">
    <location>
        <begin position="1961"/>
        <end position="1982"/>
    </location>
</feature>
<proteinExistence type="inferred from homology"/>
<dbReference type="SMART" id="SM00249">
    <property type="entry name" value="PHD"/>
    <property type="match status" value="1"/>
</dbReference>
<dbReference type="InterPro" id="IPR057053">
    <property type="entry name" value="MYND_ZMYND11_ZMYD8"/>
</dbReference>
<dbReference type="InterPro" id="IPR035427">
    <property type="entry name" value="Tim10-like_dom_sf"/>
</dbReference>
<feature type="compositionally biased region" description="Basic and acidic residues" evidence="26">
    <location>
        <begin position="1811"/>
        <end position="1820"/>
    </location>
</feature>
<dbReference type="GO" id="GO:0003714">
    <property type="term" value="F:transcription corepressor activity"/>
    <property type="evidence" value="ECO:0007669"/>
    <property type="project" value="TreeGrafter"/>
</dbReference>
<evidence type="ECO:0000256" key="26">
    <source>
        <dbReference type="SAM" id="MobiDB-lite"/>
    </source>
</evidence>
<keyword evidence="11" id="KW-0156">Chromatin regulator</keyword>
<feature type="region of interest" description="Disordered" evidence="26">
    <location>
        <begin position="1961"/>
        <end position="2007"/>
    </location>
</feature>
<evidence type="ECO:0000256" key="10">
    <source>
        <dbReference type="ARBA" id="ARBA00022833"/>
    </source>
</evidence>
<dbReference type="InterPro" id="IPR000313">
    <property type="entry name" value="PWWP_dom"/>
</dbReference>
<keyword evidence="7" id="KW-0479">Metal-binding</keyword>
<evidence type="ECO:0000256" key="20">
    <source>
        <dbReference type="ARBA" id="ARBA00023186"/>
    </source>
</evidence>
<comment type="similarity">
    <text evidence="4">Belongs to the small Tim family.</text>
</comment>
<dbReference type="InterPro" id="IPR019786">
    <property type="entry name" value="Zinc_finger_PHD-type_CS"/>
</dbReference>
<dbReference type="Gene3D" id="1.20.920.10">
    <property type="entry name" value="Bromodomain-like"/>
    <property type="match status" value="1"/>
</dbReference>
<evidence type="ECO:0000256" key="5">
    <source>
        <dbReference type="ARBA" id="ARBA00022448"/>
    </source>
</evidence>
<dbReference type="GO" id="GO:0140006">
    <property type="term" value="F:histone H3 reader activity"/>
    <property type="evidence" value="ECO:0007669"/>
    <property type="project" value="UniProtKB-ARBA"/>
</dbReference>
<evidence type="ECO:0000259" key="29">
    <source>
        <dbReference type="PROSITE" id="PS50812"/>
    </source>
</evidence>
<accession>A0AAE1BUL4</accession>
<name>A0AAE1BUL4_PETCI</name>